<name>A0A543APW3_9ACTN</name>
<dbReference type="InterPro" id="IPR036388">
    <property type="entry name" value="WH-like_DNA-bd_sf"/>
</dbReference>
<dbReference type="PROSITE" id="PS50995">
    <property type="entry name" value="HTH_MARR_2"/>
    <property type="match status" value="1"/>
</dbReference>
<dbReference type="InterPro" id="IPR000182">
    <property type="entry name" value="GNAT_dom"/>
</dbReference>
<dbReference type="Gene3D" id="3.40.630.30">
    <property type="match status" value="1"/>
</dbReference>
<evidence type="ECO:0000259" key="2">
    <source>
        <dbReference type="PROSITE" id="PS50995"/>
    </source>
</evidence>
<dbReference type="GO" id="GO:0003700">
    <property type="term" value="F:DNA-binding transcription factor activity"/>
    <property type="evidence" value="ECO:0007669"/>
    <property type="project" value="InterPro"/>
</dbReference>
<evidence type="ECO:0000313" key="4">
    <source>
        <dbReference type="EMBL" id="TQL74628.1"/>
    </source>
</evidence>
<reference evidence="4 5" key="1">
    <citation type="submission" date="2019-06" db="EMBL/GenBank/DDBJ databases">
        <title>Sequencing the genomes of 1000 actinobacteria strains.</title>
        <authorList>
            <person name="Klenk H.-P."/>
        </authorList>
    </citation>
    <scope>NUCLEOTIDE SEQUENCE [LARGE SCALE GENOMIC DNA]</scope>
    <source>
        <strain evidence="4 5">DSM 45928</strain>
    </source>
</reference>
<feature type="domain" description="N-acetyltransferase" evidence="3">
    <location>
        <begin position="152"/>
        <end position="309"/>
    </location>
</feature>
<protein>
    <submittedName>
        <fullName evidence="4">MarR family transcriptional regulator with acetyltransferase activity</fullName>
    </submittedName>
</protein>
<dbReference type="Proteomes" id="UP000317043">
    <property type="component" value="Unassembled WGS sequence"/>
</dbReference>
<dbReference type="InterPro" id="IPR050769">
    <property type="entry name" value="NAT_camello-type"/>
</dbReference>
<dbReference type="PROSITE" id="PS51186">
    <property type="entry name" value="GNAT"/>
    <property type="match status" value="1"/>
</dbReference>
<dbReference type="CDD" id="cd04301">
    <property type="entry name" value="NAT_SF"/>
    <property type="match status" value="1"/>
</dbReference>
<evidence type="ECO:0000256" key="1">
    <source>
        <dbReference type="ARBA" id="ARBA00022679"/>
    </source>
</evidence>
<organism evidence="4 5">
    <name type="scientific">Stackebrandtia endophytica</name>
    <dbReference type="NCBI Taxonomy" id="1496996"/>
    <lineage>
        <taxon>Bacteria</taxon>
        <taxon>Bacillati</taxon>
        <taxon>Actinomycetota</taxon>
        <taxon>Actinomycetes</taxon>
        <taxon>Glycomycetales</taxon>
        <taxon>Glycomycetaceae</taxon>
        <taxon>Stackebrandtia</taxon>
    </lineage>
</organism>
<accession>A0A543APW3</accession>
<dbReference type="Gene3D" id="1.10.10.10">
    <property type="entry name" value="Winged helix-like DNA-binding domain superfamily/Winged helix DNA-binding domain"/>
    <property type="match status" value="1"/>
</dbReference>
<dbReference type="RefSeq" id="WP_246099942.1">
    <property type="nucleotide sequence ID" value="NZ_VFOW01000001.1"/>
</dbReference>
<dbReference type="Pfam" id="PF00583">
    <property type="entry name" value="Acetyltransf_1"/>
    <property type="match status" value="1"/>
</dbReference>
<dbReference type="InterPro" id="IPR036390">
    <property type="entry name" value="WH_DNA-bd_sf"/>
</dbReference>
<sequence>MSQWGMDSRRPVARVREFNRFFTHQIGLLDEGLLDSPYSLTEVRVLFELRHTGDSDATHLATGLGLDPGYLSRILRRFVADGLVERDRDDRDARRRVLRLTTRGRTVFDELDQRSSDQIAELLTGLGPQGQDEVLSAMSTIQARLSKTVPPFRLREPRTGDLGRIVTRHAELYAAEYGWNGQYEALVATIMADFATSGPSGKARLWVADSGGDMVGSIMCVPDDEPDVAKLRVLLVEPHMRGHGIGGALIERCLSFATAAGYRRIRLWTVSRLTQAARLYRRYDFEMESESLTSMFGDDLVAQTWGRDL</sequence>
<dbReference type="PANTHER" id="PTHR13947">
    <property type="entry name" value="GNAT FAMILY N-ACETYLTRANSFERASE"/>
    <property type="match status" value="1"/>
</dbReference>
<dbReference type="InterPro" id="IPR016181">
    <property type="entry name" value="Acyl_CoA_acyltransferase"/>
</dbReference>
<proteinExistence type="predicted"/>
<dbReference type="InterPro" id="IPR000835">
    <property type="entry name" value="HTH_MarR-typ"/>
</dbReference>
<comment type="caution">
    <text evidence="4">The sequence shown here is derived from an EMBL/GenBank/DDBJ whole genome shotgun (WGS) entry which is preliminary data.</text>
</comment>
<gene>
    <name evidence="4" type="ORF">FB566_0114</name>
</gene>
<dbReference type="GO" id="GO:0008080">
    <property type="term" value="F:N-acetyltransferase activity"/>
    <property type="evidence" value="ECO:0007669"/>
    <property type="project" value="InterPro"/>
</dbReference>
<dbReference type="AlphaFoldDB" id="A0A543APW3"/>
<dbReference type="EMBL" id="VFOW01000001">
    <property type="protein sequence ID" value="TQL74628.1"/>
    <property type="molecule type" value="Genomic_DNA"/>
</dbReference>
<dbReference type="Pfam" id="PF01047">
    <property type="entry name" value="MarR"/>
    <property type="match status" value="1"/>
</dbReference>
<dbReference type="InParanoid" id="A0A543APW3"/>
<keyword evidence="5" id="KW-1185">Reference proteome</keyword>
<evidence type="ECO:0000313" key="5">
    <source>
        <dbReference type="Proteomes" id="UP000317043"/>
    </source>
</evidence>
<evidence type="ECO:0000259" key="3">
    <source>
        <dbReference type="PROSITE" id="PS51186"/>
    </source>
</evidence>
<dbReference type="PANTHER" id="PTHR13947:SF37">
    <property type="entry name" value="LD18367P"/>
    <property type="match status" value="1"/>
</dbReference>
<dbReference type="SMART" id="SM00347">
    <property type="entry name" value="HTH_MARR"/>
    <property type="match status" value="1"/>
</dbReference>
<feature type="domain" description="HTH marR-type" evidence="2">
    <location>
        <begin position="1"/>
        <end position="143"/>
    </location>
</feature>
<dbReference type="SUPFAM" id="SSF55729">
    <property type="entry name" value="Acyl-CoA N-acyltransferases (Nat)"/>
    <property type="match status" value="1"/>
</dbReference>
<keyword evidence="1 4" id="KW-0808">Transferase</keyword>
<dbReference type="SUPFAM" id="SSF46785">
    <property type="entry name" value="Winged helix' DNA-binding domain"/>
    <property type="match status" value="1"/>
</dbReference>